<evidence type="ECO:0000256" key="5">
    <source>
        <dbReference type="ARBA" id="ARBA00022452"/>
    </source>
</evidence>
<keyword evidence="10" id="KW-0574">Periplasm</keyword>
<dbReference type="PRINTS" id="PR00921">
    <property type="entry name" value="IGASERPTASE"/>
</dbReference>
<dbReference type="InterPro" id="IPR011050">
    <property type="entry name" value="Pectin_lyase_fold/virulence"/>
</dbReference>
<feature type="domain" description="Peptidase S6" evidence="18">
    <location>
        <begin position="53"/>
        <end position="298"/>
    </location>
</feature>
<keyword evidence="14" id="KW-0472">Membrane</keyword>
<dbReference type="Gene3D" id="3.30.160.280">
    <property type="match status" value="1"/>
</dbReference>
<evidence type="ECO:0000256" key="9">
    <source>
        <dbReference type="ARBA" id="ARBA00022729"/>
    </source>
</evidence>
<dbReference type="EMBL" id="DAAXPA010000029">
    <property type="protein sequence ID" value="HAG1966955.1"/>
    <property type="molecule type" value="Genomic_DNA"/>
</dbReference>
<evidence type="ECO:0000256" key="8">
    <source>
        <dbReference type="ARBA" id="ARBA00022692"/>
    </source>
</evidence>
<keyword evidence="7" id="KW-0645">Protease</keyword>
<gene>
    <name evidence="19" type="ORF">G8R56_005261</name>
</gene>
<evidence type="ECO:0000256" key="14">
    <source>
        <dbReference type="ARBA" id="ARBA00023136"/>
    </source>
</evidence>
<dbReference type="GO" id="GO:0042597">
    <property type="term" value="C:periplasmic space"/>
    <property type="evidence" value="ECO:0007669"/>
    <property type="project" value="UniProtKB-SubCell"/>
</dbReference>
<accession>A0A759RSW2</accession>
<keyword evidence="13" id="KW-0843">Virulence</keyword>
<dbReference type="GO" id="GO:0005576">
    <property type="term" value="C:extracellular region"/>
    <property type="evidence" value="ECO:0007669"/>
    <property type="project" value="UniProtKB-SubCell"/>
</dbReference>
<dbReference type="InterPro" id="IPR000710">
    <property type="entry name" value="Peptidase_S6"/>
</dbReference>
<keyword evidence="12" id="KW-0720">Serine protease</keyword>
<dbReference type="SUPFAM" id="SSF103515">
    <property type="entry name" value="Autotransporter"/>
    <property type="match status" value="1"/>
</dbReference>
<organism evidence="19">
    <name type="scientific">Salmonella enterica</name>
    <name type="common">Salmonella choleraesuis</name>
    <dbReference type="NCBI Taxonomy" id="28901"/>
    <lineage>
        <taxon>Bacteria</taxon>
        <taxon>Pseudomonadati</taxon>
        <taxon>Pseudomonadota</taxon>
        <taxon>Gammaproteobacteria</taxon>
        <taxon>Enterobacterales</taxon>
        <taxon>Enterobacteriaceae</taxon>
        <taxon>Salmonella</taxon>
    </lineage>
</organism>
<reference evidence="19" key="1">
    <citation type="journal article" date="2018" name="Genome Biol.">
        <title>SKESA: strategic k-mer extension for scrupulous assemblies.</title>
        <authorList>
            <person name="Souvorov A."/>
            <person name="Agarwala R."/>
            <person name="Lipman D.J."/>
        </authorList>
    </citation>
    <scope>NUCLEOTIDE SEQUENCE</scope>
    <source>
        <strain evidence="19">MA.CK_97/00003274</strain>
    </source>
</reference>
<evidence type="ECO:0000256" key="10">
    <source>
        <dbReference type="ARBA" id="ARBA00022764"/>
    </source>
</evidence>
<dbReference type="GO" id="GO:0004252">
    <property type="term" value="F:serine-type endopeptidase activity"/>
    <property type="evidence" value="ECO:0007669"/>
    <property type="project" value="InterPro"/>
</dbReference>
<proteinExistence type="predicted"/>
<evidence type="ECO:0000259" key="18">
    <source>
        <dbReference type="PROSITE" id="PS51691"/>
    </source>
</evidence>
<dbReference type="InterPro" id="IPR050909">
    <property type="entry name" value="Bact_Autotransporter_VF"/>
</dbReference>
<evidence type="ECO:0000259" key="17">
    <source>
        <dbReference type="PROSITE" id="PS51208"/>
    </source>
</evidence>
<dbReference type="GO" id="GO:0006508">
    <property type="term" value="P:proteolysis"/>
    <property type="evidence" value="ECO:0007669"/>
    <property type="project" value="UniProtKB-KW"/>
</dbReference>
<dbReference type="Gene3D" id="2.160.20.20">
    <property type="match status" value="1"/>
</dbReference>
<dbReference type="InterPro" id="IPR006315">
    <property type="entry name" value="OM_autotransptr_brl_dom"/>
</dbReference>
<reference evidence="19" key="2">
    <citation type="submission" date="2020-02" db="EMBL/GenBank/DDBJ databases">
        <authorList>
            <consortium name="NCBI Pathogen Detection Project"/>
        </authorList>
    </citation>
    <scope>NUCLEOTIDE SEQUENCE</scope>
    <source>
        <strain evidence="19">MA.CK_97/00003274</strain>
    </source>
</reference>
<keyword evidence="8" id="KW-0812">Transmembrane</keyword>
<dbReference type="SMART" id="SM00869">
    <property type="entry name" value="Autotransporter"/>
    <property type="match status" value="1"/>
</dbReference>
<evidence type="ECO:0000256" key="11">
    <source>
        <dbReference type="ARBA" id="ARBA00022801"/>
    </source>
</evidence>
<feature type="domain" description="Autotransporter" evidence="17">
    <location>
        <begin position="1115"/>
        <end position="1381"/>
    </location>
</feature>
<comment type="subcellular location">
    <subcellularLocation>
        <location evidence="3">Cell outer membrane</location>
        <topology evidence="3">Multi-pass membrane protein</topology>
    </subcellularLocation>
    <subcellularLocation>
        <location evidence="1">Cell surface</location>
    </subcellularLocation>
    <subcellularLocation>
        <location evidence="2">Periplasm</location>
    </subcellularLocation>
    <subcellularLocation>
        <location evidence="4">Secreted</location>
    </subcellularLocation>
</comment>
<sequence>MNKVYALKYSPCSESVVPVPEFCHRKTKSAVRSCQAGVLLALLFTASPVVYSSEVSNQITYQTFRDFAENRGEFTPGARDIRIYKNNGEVAGELNKAPMPDFSSADFGYAVATLVSPQYIVSVKHNGGYTGVRFGNGQNHYDIVDRNNHPSLDFHAPRLNKLVTDVSPVSMTNAGTVSNIYRNKERFPVFYRVGSGTQYIKDETGKLTTIAGPYSFLTGGTVGSPGSYDNGKMIGSRTTDTFSPLQGPLSSHGRPGDSGSPLFAYDLSQNAWVLVGTLSSGGGGGSNWTVIPVDFITQMMTDDSDAAVISSTGEGPLTWRFNSARGVGSLTQGSTVYAMHGQQDNNLNAGKNLTFYGNDGKILLQDSVNQGAGSLTFNDSYIVSPETNQTWKGGGIDVARDAVLTWKVNGVKGDNLHKIGEGTLKINGTGINEGGLKTGDGTVILSQQPDSKGQVQAFSSVNIASGRAKVVLSDNRQVNPDNISWGFRGGVLDINGNDITFHKLHAADNGAVITSSNESLSLLEILPVSDLSVSINDWDANHRSGGEKGLLYKYKNGYTRTTDYFIQKKKGYGYFPVNQRSSAEWEYVGHDEPEAIKKVLSGRPDDNLIFHGNLTGNMNVRTDSSASTGEIAFDGNINIPAGDFSHTGEKGLTFQGHPVIHAYNSKGVAEKLASLGDNSVRTRPVSFDQPDWEDRSFTLNTLSLKDTDFRLARNATLTGDINADHSVVTLGSPELWIDLNDGSGKEARLQKGNSVASHESDMSDYHGSITLNNQSALDIREKFAGSIMANDSSVSVASGQTRLTSFSLLNQSPLTLVSGAKLTATGGWYTNSPVSVYSDATLALGGSPRGNENVVSPTYYASTAFNLRGDGARLQMLPYTYTYGDISADGKAVISVGEGNSDELASDLSLREKITYSLFDGFKNVYGGWINGSRAQMSVSDTQWQMSGNTHLDGMKMTRSLVGFTGGNDRAPLFNTLNVNTLKATQSAFSLRTDLKDSDKIVIAQHAEGKDNVLFVNFLRKPSGINSLNIPLVSAPAGTDPAMFKAGERVTGFSQITPLIHAEDKEGMIRWVLDGFRTHPDRETSRSANSFLNMGYKNFLTEVNNLNKRMGDLRDTQGDDGLWVRVMNGSGTGDAGYSDHYTHFQFGFDKKHRLTGADLFTGVLISHTDSYAGSSVFSGESRSLGGGLYTSLMLDSGAYVDVIGKYVHHDNNYTARFIGSGKQDYGTHSWYAGVEAGYRYRLPGEMYIEPQAELVYGAVSGSRFRWIADGMDMSMTNRHYNPLTGRTGVAFGKTFTGKQWQVTARAGMDYQFDLVSNGETALYDASGEHRFTGEKDSRMLYNVGVNARLNDRVRFGIELEQSAFGKYNVDHLINANLRYTF</sequence>
<comment type="caution">
    <text evidence="19">The sequence shown here is derived from an EMBL/GenBank/DDBJ whole genome shotgun (WGS) entry which is preliminary data.</text>
</comment>
<dbReference type="PANTHER" id="PTHR12338">
    <property type="entry name" value="AUTOTRANSPORTER"/>
    <property type="match status" value="1"/>
</dbReference>
<name>A0A759RSW2_SALER</name>
<dbReference type="PROSITE" id="PS51691">
    <property type="entry name" value="PEPTIDASE_S6"/>
    <property type="match status" value="1"/>
</dbReference>
<evidence type="ECO:0000256" key="16">
    <source>
        <dbReference type="ARBA" id="ARBA00023237"/>
    </source>
</evidence>
<evidence type="ECO:0000256" key="7">
    <source>
        <dbReference type="ARBA" id="ARBA00022670"/>
    </source>
</evidence>
<keyword evidence="5" id="KW-1134">Transmembrane beta strand</keyword>
<evidence type="ECO:0000256" key="4">
    <source>
        <dbReference type="ARBA" id="ARBA00004613"/>
    </source>
</evidence>
<dbReference type="Pfam" id="PF03797">
    <property type="entry name" value="Autotransporter"/>
    <property type="match status" value="1"/>
</dbReference>
<dbReference type="GO" id="GO:0009279">
    <property type="term" value="C:cell outer membrane"/>
    <property type="evidence" value="ECO:0007669"/>
    <property type="project" value="UniProtKB-SubCell"/>
</dbReference>
<protein>
    <submittedName>
        <fullName evidence="19">Autotransporter outer membrane beta-barrel domain-containing protein</fullName>
    </submittedName>
</protein>
<evidence type="ECO:0000256" key="1">
    <source>
        <dbReference type="ARBA" id="ARBA00004241"/>
    </source>
</evidence>
<dbReference type="InterPro" id="IPR036709">
    <property type="entry name" value="Autotransporte_beta_dom_sf"/>
</dbReference>
<dbReference type="NCBIfam" id="TIGR01414">
    <property type="entry name" value="autotrans_barl"/>
    <property type="match status" value="1"/>
</dbReference>
<evidence type="ECO:0000256" key="15">
    <source>
        <dbReference type="ARBA" id="ARBA00023145"/>
    </source>
</evidence>
<dbReference type="PROSITE" id="PS51208">
    <property type="entry name" value="AUTOTRANSPORTER"/>
    <property type="match status" value="1"/>
</dbReference>
<evidence type="ECO:0000256" key="13">
    <source>
        <dbReference type="ARBA" id="ARBA00023026"/>
    </source>
</evidence>
<dbReference type="Pfam" id="PF24078">
    <property type="entry name" value="Beta-sol_PIC_HAP1_IgA0_2nd"/>
    <property type="match status" value="1"/>
</dbReference>
<dbReference type="SUPFAM" id="SSF51126">
    <property type="entry name" value="Pectin lyase-like"/>
    <property type="match status" value="1"/>
</dbReference>
<evidence type="ECO:0000256" key="2">
    <source>
        <dbReference type="ARBA" id="ARBA00004418"/>
    </source>
</evidence>
<evidence type="ECO:0000256" key="12">
    <source>
        <dbReference type="ARBA" id="ARBA00022825"/>
    </source>
</evidence>
<dbReference type="Gene3D" id="2.40.10.120">
    <property type="match status" value="1"/>
</dbReference>
<dbReference type="Gene3D" id="2.40.128.130">
    <property type="entry name" value="Autotransporter beta-domain"/>
    <property type="match status" value="1"/>
</dbReference>
<keyword evidence="6" id="KW-0964">Secreted</keyword>
<dbReference type="GO" id="GO:0009986">
    <property type="term" value="C:cell surface"/>
    <property type="evidence" value="ECO:0007669"/>
    <property type="project" value="UniProtKB-SubCell"/>
</dbReference>
<evidence type="ECO:0000313" key="19">
    <source>
        <dbReference type="EMBL" id="HAG1966955.1"/>
    </source>
</evidence>
<dbReference type="PANTHER" id="PTHR12338:SF9">
    <property type="entry name" value="IMMUNOGLOBULIN A1 PROTEASE AUTOTRANSPORTER"/>
    <property type="match status" value="1"/>
</dbReference>
<keyword evidence="9" id="KW-0732">Signal</keyword>
<dbReference type="InterPro" id="IPR012332">
    <property type="entry name" value="Autotransporter_pectin_lyase_C"/>
</dbReference>
<dbReference type="InterPro" id="IPR030396">
    <property type="entry name" value="Peptidase_S6_dom"/>
</dbReference>
<keyword evidence="11" id="KW-0378">Hydrolase</keyword>
<dbReference type="Pfam" id="PF02395">
    <property type="entry name" value="Peptidase_S6"/>
    <property type="match status" value="1"/>
</dbReference>
<evidence type="ECO:0000256" key="3">
    <source>
        <dbReference type="ARBA" id="ARBA00004571"/>
    </source>
</evidence>
<dbReference type="InterPro" id="IPR005546">
    <property type="entry name" value="Autotransporte_beta"/>
</dbReference>
<dbReference type="InterPro" id="IPR057393">
    <property type="entry name" value="PIC_HAP1_IgA0_b-sol2"/>
</dbReference>
<keyword evidence="16" id="KW-0998">Cell outer membrane</keyword>
<keyword evidence="15" id="KW-0865">Zymogen</keyword>
<evidence type="ECO:0000256" key="6">
    <source>
        <dbReference type="ARBA" id="ARBA00022525"/>
    </source>
</evidence>